<proteinExistence type="predicted"/>
<dbReference type="Proteomes" id="UP000007264">
    <property type="component" value="Unassembled WGS sequence"/>
</dbReference>
<dbReference type="PROSITE" id="PS50115">
    <property type="entry name" value="ARFGAP"/>
    <property type="match status" value="1"/>
</dbReference>
<evidence type="ECO:0000256" key="6">
    <source>
        <dbReference type="SAM" id="MobiDB-lite"/>
    </source>
</evidence>
<evidence type="ECO:0000256" key="4">
    <source>
        <dbReference type="ARBA" id="ARBA00022833"/>
    </source>
</evidence>
<dbReference type="InterPro" id="IPR037278">
    <property type="entry name" value="ARFGAP/RecO"/>
</dbReference>
<protein>
    <submittedName>
        <fullName evidence="8">ArfGap-domain-containing protein</fullName>
    </submittedName>
</protein>
<comment type="caution">
    <text evidence="8">The sequence shown here is derived from an EMBL/GenBank/DDBJ whole genome shotgun (WGS) entry which is preliminary data.</text>
</comment>
<sequence>MGEVAKFERDALFKKLRAKPENKVCFDCPAKNPTWSSVPYGVFICLTCAGVHRSLGVHLSFVRSTTLDTWTEDQLKIMSVGGNGRARQFFKQHGWSELGSDKIEQKYTSRAAQLYRQQLAKDAAKLSAVPKPNAISDSAPAPPPAAPEPALNG</sequence>
<name>I0YLM8_COCSC</name>
<dbReference type="PANTHER" id="PTHR45686:SF4">
    <property type="entry name" value="ADP-RIBOSYLATION FACTOR GTPASE ACTIVATING PROTEIN 3, ISOFORM H"/>
    <property type="match status" value="1"/>
</dbReference>
<dbReference type="SMART" id="SM00105">
    <property type="entry name" value="ArfGap"/>
    <property type="match status" value="1"/>
</dbReference>
<evidence type="ECO:0000256" key="1">
    <source>
        <dbReference type="ARBA" id="ARBA00022468"/>
    </source>
</evidence>
<keyword evidence="3 5" id="KW-0863">Zinc-finger</keyword>
<dbReference type="OrthoDB" id="10266696at2759"/>
<dbReference type="PANTHER" id="PTHR45686">
    <property type="entry name" value="ADP-RIBOSYLATION FACTOR GTPASE ACTIVATING PROTEIN 3, ISOFORM H-RELATED"/>
    <property type="match status" value="1"/>
</dbReference>
<dbReference type="KEGG" id="csl:COCSUDRAFT_25806"/>
<reference evidence="8 9" key="1">
    <citation type="journal article" date="2012" name="Genome Biol.">
        <title>The genome of the polar eukaryotic microalga coccomyxa subellipsoidea reveals traits of cold adaptation.</title>
        <authorList>
            <person name="Blanc G."/>
            <person name="Agarkova I."/>
            <person name="Grimwood J."/>
            <person name="Kuo A."/>
            <person name="Brueggeman A."/>
            <person name="Dunigan D."/>
            <person name="Gurnon J."/>
            <person name="Ladunga I."/>
            <person name="Lindquist E."/>
            <person name="Lucas S."/>
            <person name="Pangilinan J."/>
            <person name="Proschold T."/>
            <person name="Salamov A."/>
            <person name="Schmutz J."/>
            <person name="Weeks D."/>
            <person name="Yamada T."/>
            <person name="Claverie J.M."/>
            <person name="Grigoriev I."/>
            <person name="Van Etten J."/>
            <person name="Lomsadze A."/>
            <person name="Borodovsky M."/>
        </authorList>
    </citation>
    <scope>NUCLEOTIDE SEQUENCE [LARGE SCALE GENOMIC DNA]</scope>
    <source>
        <strain evidence="8 9">C-169</strain>
    </source>
</reference>
<dbReference type="InterPro" id="IPR038508">
    <property type="entry name" value="ArfGAP_dom_sf"/>
</dbReference>
<organism evidence="8 9">
    <name type="scientific">Coccomyxa subellipsoidea (strain C-169)</name>
    <name type="common">Green microalga</name>
    <dbReference type="NCBI Taxonomy" id="574566"/>
    <lineage>
        <taxon>Eukaryota</taxon>
        <taxon>Viridiplantae</taxon>
        <taxon>Chlorophyta</taxon>
        <taxon>core chlorophytes</taxon>
        <taxon>Trebouxiophyceae</taxon>
        <taxon>Trebouxiophyceae incertae sedis</taxon>
        <taxon>Coccomyxaceae</taxon>
        <taxon>Coccomyxa</taxon>
        <taxon>Coccomyxa subellipsoidea</taxon>
    </lineage>
</organism>
<dbReference type="GeneID" id="17037237"/>
<dbReference type="FunFam" id="1.10.220.150:FF:000004">
    <property type="entry name" value="Putative ADP-ribosylation factor GTPase-activating protein 2"/>
    <property type="match status" value="1"/>
</dbReference>
<dbReference type="GO" id="GO:0008270">
    <property type="term" value="F:zinc ion binding"/>
    <property type="evidence" value="ECO:0007669"/>
    <property type="project" value="UniProtKB-KW"/>
</dbReference>
<gene>
    <name evidence="8" type="ORF">COCSUDRAFT_25806</name>
</gene>
<evidence type="ECO:0000256" key="3">
    <source>
        <dbReference type="ARBA" id="ARBA00022771"/>
    </source>
</evidence>
<keyword evidence="4" id="KW-0862">Zinc</keyword>
<dbReference type="InterPro" id="IPR001164">
    <property type="entry name" value="ArfGAP_dom"/>
</dbReference>
<keyword evidence="2" id="KW-0479">Metal-binding</keyword>
<dbReference type="GO" id="GO:0005096">
    <property type="term" value="F:GTPase activator activity"/>
    <property type="evidence" value="ECO:0007669"/>
    <property type="project" value="UniProtKB-KW"/>
</dbReference>
<evidence type="ECO:0000313" key="9">
    <source>
        <dbReference type="Proteomes" id="UP000007264"/>
    </source>
</evidence>
<feature type="non-terminal residue" evidence="8">
    <location>
        <position position="153"/>
    </location>
</feature>
<dbReference type="CDD" id="cd08831">
    <property type="entry name" value="ArfGap_ArfGap2_3_like"/>
    <property type="match status" value="1"/>
</dbReference>
<evidence type="ECO:0000259" key="7">
    <source>
        <dbReference type="PROSITE" id="PS50115"/>
    </source>
</evidence>
<accession>I0YLM8</accession>
<dbReference type="eggNOG" id="KOG0706">
    <property type="taxonomic scope" value="Eukaryota"/>
</dbReference>
<dbReference type="GO" id="GO:0000139">
    <property type="term" value="C:Golgi membrane"/>
    <property type="evidence" value="ECO:0007669"/>
    <property type="project" value="GOC"/>
</dbReference>
<evidence type="ECO:0000256" key="2">
    <source>
        <dbReference type="ARBA" id="ARBA00022723"/>
    </source>
</evidence>
<keyword evidence="1" id="KW-0343">GTPase activation</keyword>
<feature type="domain" description="Arf-GAP" evidence="7">
    <location>
        <begin position="10"/>
        <end position="130"/>
    </location>
</feature>
<dbReference type="GO" id="GO:0048205">
    <property type="term" value="P:COPI coating of Golgi vesicle"/>
    <property type="evidence" value="ECO:0007669"/>
    <property type="project" value="TreeGrafter"/>
</dbReference>
<dbReference type="RefSeq" id="XP_005643841.1">
    <property type="nucleotide sequence ID" value="XM_005643784.1"/>
</dbReference>
<evidence type="ECO:0000313" key="8">
    <source>
        <dbReference type="EMBL" id="EIE19297.1"/>
    </source>
</evidence>
<dbReference type="EMBL" id="AGSI01000019">
    <property type="protein sequence ID" value="EIE19297.1"/>
    <property type="molecule type" value="Genomic_DNA"/>
</dbReference>
<dbReference type="AlphaFoldDB" id="I0YLM8"/>
<dbReference type="SUPFAM" id="SSF57863">
    <property type="entry name" value="ArfGap/RecO-like zinc finger"/>
    <property type="match status" value="1"/>
</dbReference>
<dbReference type="Gene3D" id="1.10.220.150">
    <property type="entry name" value="Arf GTPase activating protein"/>
    <property type="match status" value="1"/>
</dbReference>
<dbReference type="Pfam" id="PF01412">
    <property type="entry name" value="ArfGap"/>
    <property type="match status" value="1"/>
</dbReference>
<evidence type="ECO:0000256" key="5">
    <source>
        <dbReference type="PROSITE-ProRule" id="PRU00288"/>
    </source>
</evidence>
<dbReference type="PRINTS" id="PR00405">
    <property type="entry name" value="REVINTRACTNG"/>
</dbReference>
<keyword evidence="9" id="KW-1185">Reference proteome</keyword>
<feature type="region of interest" description="Disordered" evidence="6">
    <location>
        <begin position="130"/>
        <end position="153"/>
    </location>
</feature>
<dbReference type="STRING" id="574566.I0YLM8"/>